<organism evidence="2 3">
    <name type="scientific">Paludibaculum fermentans</name>
    <dbReference type="NCBI Taxonomy" id="1473598"/>
    <lineage>
        <taxon>Bacteria</taxon>
        <taxon>Pseudomonadati</taxon>
        <taxon>Acidobacteriota</taxon>
        <taxon>Terriglobia</taxon>
        <taxon>Bryobacterales</taxon>
        <taxon>Bryobacteraceae</taxon>
        <taxon>Paludibaculum</taxon>
    </lineage>
</organism>
<accession>A0A7S7NKW6</accession>
<keyword evidence="1" id="KW-0812">Transmembrane</keyword>
<keyword evidence="1" id="KW-1133">Transmembrane helix</keyword>
<keyword evidence="1" id="KW-0472">Membrane</keyword>
<evidence type="ECO:0008006" key="4">
    <source>
        <dbReference type="Google" id="ProtNLM"/>
    </source>
</evidence>
<feature type="transmembrane region" description="Helical" evidence="1">
    <location>
        <begin position="115"/>
        <end position="132"/>
    </location>
</feature>
<feature type="transmembrane region" description="Helical" evidence="1">
    <location>
        <begin position="329"/>
        <end position="345"/>
    </location>
</feature>
<dbReference type="KEGG" id="pfer:IRI77_22010"/>
<feature type="transmembrane region" description="Helical" evidence="1">
    <location>
        <begin position="83"/>
        <end position="103"/>
    </location>
</feature>
<feature type="transmembrane region" description="Helical" evidence="1">
    <location>
        <begin position="354"/>
        <end position="374"/>
    </location>
</feature>
<reference evidence="2 3" key="1">
    <citation type="submission" date="2020-10" db="EMBL/GenBank/DDBJ databases">
        <title>Complete genome sequence of Paludibaculum fermentans P105T, a facultatively anaerobic acidobacterium capable of dissimilatory Fe(III) reduction.</title>
        <authorList>
            <person name="Dedysh S.N."/>
            <person name="Beletsky A.V."/>
            <person name="Kulichevskaya I.S."/>
            <person name="Mardanov A.V."/>
            <person name="Ravin N.V."/>
        </authorList>
    </citation>
    <scope>NUCLEOTIDE SEQUENCE [LARGE SCALE GENOMIC DNA]</scope>
    <source>
        <strain evidence="2 3">P105</strain>
    </source>
</reference>
<feature type="transmembrane region" description="Helical" evidence="1">
    <location>
        <begin position="138"/>
        <end position="155"/>
    </location>
</feature>
<dbReference type="RefSeq" id="WP_194447167.1">
    <property type="nucleotide sequence ID" value="NZ_CP063849.1"/>
</dbReference>
<dbReference type="EMBL" id="CP063849">
    <property type="protein sequence ID" value="QOY85497.1"/>
    <property type="molecule type" value="Genomic_DNA"/>
</dbReference>
<evidence type="ECO:0000313" key="3">
    <source>
        <dbReference type="Proteomes" id="UP000593892"/>
    </source>
</evidence>
<proteinExistence type="predicted"/>
<evidence type="ECO:0000256" key="1">
    <source>
        <dbReference type="SAM" id="Phobius"/>
    </source>
</evidence>
<keyword evidence="3" id="KW-1185">Reference proteome</keyword>
<gene>
    <name evidence="2" type="ORF">IRI77_22010</name>
</gene>
<feature type="transmembrane region" description="Helical" evidence="1">
    <location>
        <begin position="187"/>
        <end position="205"/>
    </location>
</feature>
<dbReference type="AlphaFoldDB" id="A0A7S7NKW6"/>
<dbReference type="Proteomes" id="UP000593892">
    <property type="component" value="Chromosome"/>
</dbReference>
<sequence length="391" mass="43867">MSFLLLWLVGCVVTILHIEVMPDTSMGQGFEPLAVARSLAAGQGFSNPYQVLPTGPTAHCAPLYPWLVAGGIRLFGNEVRLTIPLALFHVFLHGLQFALLPLVSLRLLGDRRPGYVAAGLLVVPLFPLAVQIETILQTVTILVCLLIPIAAWSAVPAALLGALSLHVNPSGILLLGGWLWWKRPPRRWVAIYSFTLVAACVPWTIRNYTTFGKIFFLRDNLPLELYVSNNDESQAYTFQNSSLLRYHPDFSLSEAQDVQQMGEAAYMADRGRRARAWITSHPQRFLQLSAARAWLYWFPRIIKRPWRGALLSIMTILSLPGMYLLRRHPVFVTVFMVYPLLYYFIQADSRYRQPFLWATLLAAGFAFCAAFNRWRGDGTAATAEASGYPLP</sequence>
<protein>
    <recommendedName>
        <fullName evidence="4">Glycosyltransferase RgtA/B/C/D-like domain-containing protein</fullName>
    </recommendedName>
</protein>
<evidence type="ECO:0000313" key="2">
    <source>
        <dbReference type="EMBL" id="QOY85497.1"/>
    </source>
</evidence>
<name>A0A7S7NKW6_PALFE</name>